<keyword evidence="18" id="KW-1185">Reference proteome</keyword>
<keyword evidence="9" id="KW-0378">Hydrolase</keyword>
<keyword evidence="8" id="KW-0677">Repeat</keyword>
<evidence type="ECO:0000256" key="14">
    <source>
        <dbReference type="SAM" id="MobiDB-lite"/>
    </source>
</evidence>
<feature type="region of interest" description="Disordered" evidence="14">
    <location>
        <begin position="537"/>
        <end position="577"/>
    </location>
</feature>
<evidence type="ECO:0000256" key="4">
    <source>
        <dbReference type="ARBA" id="ARBA00012179"/>
    </source>
</evidence>
<keyword evidence="6" id="KW-0540">Nuclease</keyword>
<evidence type="ECO:0000313" key="17">
    <source>
        <dbReference type="EMBL" id="PKA65728.1"/>
    </source>
</evidence>
<protein>
    <recommendedName>
        <fullName evidence="4">ribonuclease P</fullName>
        <ecNumber evidence="4">3.1.26.5</ecNumber>
    </recommendedName>
</protein>
<evidence type="ECO:0000259" key="16">
    <source>
        <dbReference type="Pfam" id="PF17177"/>
    </source>
</evidence>
<dbReference type="STRING" id="1088818.A0A2I0BD55"/>
<sequence length="577" mass="64094">MARKKGHKPEAQFRHALDTCSKNNDLSGALALYESADAQNIHLSSYHFNSLLHILSASLQNLEDGDSRKDSAIVIAFRLFDRMVAAGETPTEATITTMARIAASRKDGGGDQAFDLVKTMGERYGATPKLRCYGPALLAFCRSGEAEKAYSVEEHMVSKGILPEEPEIAALLALSAKEERADKVYGYLQNLRSSVGRITPSTADVLEKWFTSGSAVEAGTLNSELDRIKYAILMNGGGWHGLGWLGKGRWEVCRGTVSREGNCSCCGHRLACVDIDHSDTDRFSVSVASLAMERETRANFKNFQEWLDKHASYEAVIDGANISLYQQNFADGGFSLSQLNAVVVEIQQRSHGKWPLIILHNKRYRLLLETPSNRQLLETWNSAGALYATPNGSNDDWYWLYAAVRLKCLLVTNDEMRDHIFELLGRSFFPRWKERHQVKYTFAKGHLVLKMPPPYSLVIQVCIPYGFDFLALSDILPLVSRFPQESETGSWHMPLDDNSATDESSRIWLCITRPASSGFVGVGFSNVINAEVGQAVEASPAAKENRNPQPSVECHGFTSTSTGKRKKRDLHELNSSE</sequence>
<accession>A0A2I0BD55</accession>
<keyword evidence="10" id="KW-0862">Zinc</keyword>
<evidence type="ECO:0000256" key="5">
    <source>
        <dbReference type="ARBA" id="ARBA00022694"/>
    </source>
</evidence>
<dbReference type="Gene3D" id="3.40.50.11980">
    <property type="match status" value="1"/>
</dbReference>
<evidence type="ECO:0000256" key="9">
    <source>
        <dbReference type="ARBA" id="ARBA00022801"/>
    </source>
</evidence>
<comment type="cofactor">
    <cofactor evidence="2">
        <name>Mg(2+)</name>
        <dbReference type="ChEBI" id="CHEBI:18420"/>
    </cofactor>
</comment>
<evidence type="ECO:0000256" key="12">
    <source>
        <dbReference type="ARBA" id="ARBA00023211"/>
    </source>
</evidence>
<evidence type="ECO:0000256" key="6">
    <source>
        <dbReference type="ARBA" id="ARBA00022722"/>
    </source>
</evidence>
<dbReference type="InterPro" id="IPR002885">
    <property type="entry name" value="PPR_rpt"/>
</dbReference>
<feature type="repeat" description="PPR" evidence="13">
    <location>
        <begin position="129"/>
        <end position="163"/>
    </location>
</feature>
<dbReference type="GO" id="GO:0004526">
    <property type="term" value="F:ribonuclease P activity"/>
    <property type="evidence" value="ECO:0007669"/>
    <property type="project" value="UniProtKB-EC"/>
</dbReference>
<evidence type="ECO:0000256" key="7">
    <source>
        <dbReference type="ARBA" id="ARBA00022723"/>
    </source>
</evidence>
<keyword evidence="5" id="KW-0819">tRNA processing</keyword>
<dbReference type="Pfam" id="PF17177">
    <property type="entry name" value="PPR_long"/>
    <property type="match status" value="1"/>
</dbReference>
<evidence type="ECO:0000256" key="11">
    <source>
        <dbReference type="ARBA" id="ARBA00022842"/>
    </source>
</evidence>
<dbReference type="GO" id="GO:0001682">
    <property type="term" value="P:tRNA 5'-leader removal"/>
    <property type="evidence" value="ECO:0007669"/>
    <property type="project" value="UniProtKB-ARBA"/>
</dbReference>
<comment type="similarity">
    <text evidence="3">Belongs to the PPR family. P subfamily.</text>
</comment>
<dbReference type="EC" id="3.1.26.5" evidence="4"/>
<evidence type="ECO:0000256" key="8">
    <source>
        <dbReference type="ARBA" id="ARBA00022737"/>
    </source>
</evidence>
<keyword evidence="12" id="KW-0464">Manganese</keyword>
<name>A0A2I0BD55_9ASPA</name>
<dbReference type="Pfam" id="PF16953">
    <property type="entry name" value="PRORP"/>
    <property type="match status" value="1"/>
</dbReference>
<feature type="domain" description="PRORP" evidence="15">
    <location>
        <begin position="258"/>
        <end position="460"/>
    </location>
</feature>
<dbReference type="OrthoDB" id="46913at2759"/>
<comment type="catalytic activity">
    <reaction evidence="1">
        <text>Endonucleolytic cleavage of RNA, removing 5'-extranucleotides from tRNA precursor.</text>
        <dbReference type="EC" id="3.1.26.5"/>
    </reaction>
</comment>
<dbReference type="Gene3D" id="1.25.40.10">
    <property type="entry name" value="Tetratricopeptide repeat domain"/>
    <property type="match status" value="1"/>
</dbReference>
<dbReference type="FunFam" id="3.40.50.11980:FF:000002">
    <property type="entry name" value="Proteinaceous RNase P 2"/>
    <property type="match status" value="1"/>
</dbReference>
<keyword evidence="11" id="KW-0460">Magnesium</keyword>
<dbReference type="PROSITE" id="PS51375">
    <property type="entry name" value="PPR"/>
    <property type="match status" value="1"/>
</dbReference>
<dbReference type="Proteomes" id="UP000236161">
    <property type="component" value="Unassembled WGS sequence"/>
</dbReference>
<gene>
    <name evidence="17" type="primary">PRORP3</name>
    <name evidence="17" type="ORF">AXF42_Ash013143</name>
</gene>
<dbReference type="InterPro" id="IPR011990">
    <property type="entry name" value="TPR-like_helical_dom_sf"/>
</dbReference>
<proteinExistence type="inferred from homology"/>
<dbReference type="GO" id="GO:0046872">
    <property type="term" value="F:metal ion binding"/>
    <property type="evidence" value="ECO:0007669"/>
    <property type="project" value="UniProtKB-KW"/>
</dbReference>
<dbReference type="InterPro" id="IPR031595">
    <property type="entry name" value="PRORP_C"/>
</dbReference>
<dbReference type="PANTHER" id="PTHR13547">
    <property type="match status" value="1"/>
</dbReference>
<organism evidence="17 18">
    <name type="scientific">Apostasia shenzhenica</name>
    <dbReference type="NCBI Taxonomy" id="1088818"/>
    <lineage>
        <taxon>Eukaryota</taxon>
        <taxon>Viridiplantae</taxon>
        <taxon>Streptophyta</taxon>
        <taxon>Embryophyta</taxon>
        <taxon>Tracheophyta</taxon>
        <taxon>Spermatophyta</taxon>
        <taxon>Magnoliopsida</taxon>
        <taxon>Liliopsida</taxon>
        <taxon>Asparagales</taxon>
        <taxon>Orchidaceae</taxon>
        <taxon>Apostasioideae</taxon>
        <taxon>Apostasia</taxon>
    </lineage>
</organism>
<evidence type="ECO:0000256" key="13">
    <source>
        <dbReference type="PROSITE-ProRule" id="PRU00708"/>
    </source>
</evidence>
<evidence type="ECO:0000313" key="18">
    <source>
        <dbReference type="Proteomes" id="UP000236161"/>
    </source>
</evidence>
<dbReference type="AlphaFoldDB" id="A0A2I0BD55"/>
<dbReference type="InterPro" id="IPR033443">
    <property type="entry name" value="PROP1-like_PPR_dom"/>
</dbReference>
<evidence type="ECO:0000259" key="15">
    <source>
        <dbReference type="Pfam" id="PF16953"/>
    </source>
</evidence>
<feature type="domain" description="PROP1-like PPR" evidence="16">
    <location>
        <begin position="3"/>
        <end position="215"/>
    </location>
</feature>
<keyword evidence="7" id="KW-0479">Metal-binding</keyword>
<evidence type="ECO:0000256" key="3">
    <source>
        <dbReference type="ARBA" id="ARBA00007626"/>
    </source>
</evidence>
<reference evidence="17 18" key="1">
    <citation type="journal article" date="2017" name="Nature">
        <title>The Apostasia genome and the evolution of orchids.</title>
        <authorList>
            <person name="Zhang G.Q."/>
            <person name="Liu K.W."/>
            <person name="Li Z."/>
            <person name="Lohaus R."/>
            <person name="Hsiao Y.Y."/>
            <person name="Niu S.C."/>
            <person name="Wang J.Y."/>
            <person name="Lin Y.C."/>
            <person name="Xu Q."/>
            <person name="Chen L.J."/>
            <person name="Yoshida K."/>
            <person name="Fujiwara S."/>
            <person name="Wang Z.W."/>
            <person name="Zhang Y.Q."/>
            <person name="Mitsuda N."/>
            <person name="Wang M."/>
            <person name="Liu G.H."/>
            <person name="Pecoraro L."/>
            <person name="Huang H.X."/>
            <person name="Xiao X.J."/>
            <person name="Lin M."/>
            <person name="Wu X.Y."/>
            <person name="Wu W.L."/>
            <person name="Chen Y.Y."/>
            <person name="Chang S.B."/>
            <person name="Sakamoto S."/>
            <person name="Ohme-Takagi M."/>
            <person name="Yagi M."/>
            <person name="Zeng S.J."/>
            <person name="Shen C.Y."/>
            <person name="Yeh C.M."/>
            <person name="Luo Y.B."/>
            <person name="Tsai W.C."/>
            <person name="Van de Peer Y."/>
            <person name="Liu Z.J."/>
        </authorList>
    </citation>
    <scope>NUCLEOTIDE SEQUENCE [LARGE SCALE GENOMIC DNA]</scope>
    <source>
        <strain evidence="18">cv. Shenzhen</strain>
        <tissue evidence="17">Stem</tissue>
    </source>
</reference>
<dbReference type="PANTHER" id="PTHR13547:SF13">
    <property type="entry name" value="PROTEINACEOUS RNASE P 2"/>
    <property type="match status" value="1"/>
</dbReference>
<evidence type="ECO:0000256" key="2">
    <source>
        <dbReference type="ARBA" id="ARBA00001946"/>
    </source>
</evidence>
<evidence type="ECO:0000256" key="10">
    <source>
        <dbReference type="ARBA" id="ARBA00022833"/>
    </source>
</evidence>
<dbReference type="EMBL" id="KZ451890">
    <property type="protein sequence ID" value="PKA65728.1"/>
    <property type="molecule type" value="Genomic_DNA"/>
</dbReference>
<evidence type="ECO:0000256" key="1">
    <source>
        <dbReference type="ARBA" id="ARBA00000928"/>
    </source>
</evidence>